<evidence type="ECO:0000256" key="1">
    <source>
        <dbReference type="SAM" id="MobiDB-lite"/>
    </source>
</evidence>
<name>A0A0S4WK49_RALSL</name>
<evidence type="ECO:0000313" key="4">
    <source>
        <dbReference type="EMBL" id="CUV33805.1"/>
    </source>
</evidence>
<evidence type="ECO:0000313" key="3">
    <source>
        <dbReference type="EMBL" id="CUV27164.1"/>
    </source>
</evidence>
<evidence type="ECO:0000313" key="2">
    <source>
        <dbReference type="EMBL" id="CUV16337.1"/>
    </source>
</evidence>
<feature type="region of interest" description="Disordered" evidence="1">
    <location>
        <begin position="1"/>
        <end position="22"/>
    </location>
</feature>
<organism evidence="6">
    <name type="scientific">Ralstonia solanacearum</name>
    <name type="common">Pseudomonas solanacearum</name>
    <dbReference type="NCBI Taxonomy" id="305"/>
    <lineage>
        <taxon>Bacteria</taxon>
        <taxon>Pseudomonadati</taxon>
        <taxon>Pseudomonadota</taxon>
        <taxon>Betaproteobacteria</taxon>
        <taxon>Burkholderiales</taxon>
        <taxon>Burkholderiaceae</taxon>
        <taxon>Ralstonia</taxon>
        <taxon>Ralstonia solanacearum species complex</taxon>
    </lineage>
</organism>
<dbReference type="AlphaFoldDB" id="A0A0S4WK49"/>
<protein>
    <submittedName>
        <fullName evidence="6">Uncharacterized protein</fullName>
    </submittedName>
</protein>
<evidence type="ECO:0000313" key="6">
    <source>
        <dbReference type="EMBL" id="CUV47047.1"/>
    </source>
</evidence>
<dbReference type="EMBL" id="LN899820">
    <property type="protein sequence ID" value="CUV56767.1"/>
    <property type="molecule type" value="Genomic_DNA"/>
</dbReference>
<dbReference type="EMBL" id="LN899827">
    <property type="protein sequence ID" value="CUV47047.1"/>
    <property type="molecule type" value="Genomic_DNA"/>
</dbReference>
<dbReference type="EMBL" id="LN899824">
    <property type="protein sequence ID" value="CUV27164.1"/>
    <property type="molecule type" value="Genomic_DNA"/>
</dbReference>
<dbReference type="EMBL" id="LN899825">
    <property type="protein sequence ID" value="CUV33805.1"/>
    <property type="molecule type" value="Genomic_DNA"/>
</dbReference>
<dbReference type="EMBL" id="LN899821">
    <property type="protein sequence ID" value="CUV16337.1"/>
    <property type="molecule type" value="Genomic_DNA"/>
</dbReference>
<reference evidence="6" key="1">
    <citation type="submission" date="2015-10" db="EMBL/GenBank/DDBJ databases">
        <authorList>
            <person name="Gilbert D.G."/>
        </authorList>
    </citation>
    <scope>NUCLEOTIDE SEQUENCE</scope>
    <source>
        <strain evidence="6">Phyl III-seqv23</strain>
    </source>
</reference>
<evidence type="ECO:0000313" key="5">
    <source>
        <dbReference type="EMBL" id="CUV40491.1"/>
    </source>
</evidence>
<gene>
    <name evidence="2" type="ORF">PSS4_v1_70021</name>
    <name evidence="3" type="ORF">RUN1985_v1_30079</name>
    <name evidence="7" type="ORF">RUN215_v1_970016</name>
    <name evidence="4" type="ORF">TD1301_v1_560012</name>
    <name evidence="5" type="ORF">TF3108_v1_500018</name>
    <name evidence="6" type="ORF">TO10_v1_800036</name>
</gene>
<dbReference type="EMBL" id="LN899826">
    <property type="protein sequence ID" value="CUV40491.1"/>
    <property type="molecule type" value="Genomic_DNA"/>
</dbReference>
<accession>A0A0S4WK49</accession>
<proteinExistence type="predicted"/>
<sequence length="64" mass="7075">MCPGGALTNAPRVGSGRPENTIRKRSMLAVTGGMRYGYCDEVATKRPLLLESRRGLLRRSIRPM</sequence>
<evidence type="ECO:0000313" key="7">
    <source>
        <dbReference type="EMBL" id="CUV56767.1"/>
    </source>
</evidence>